<evidence type="ECO:0000256" key="8">
    <source>
        <dbReference type="ARBA" id="ARBA00022989"/>
    </source>
</evidence>
<evidence type="ECO:0000256" key="10">
    <source>
        <dbReference type="ARBA" id="ARBA00023136"/>
    </source>
</evidence>
<dbReference type="GO" id="GO:0016020">
    <property type="term" value="C:membrane"/>
    <property type="evidence" value="ECO:0007669"/>
    <property type="project" value="UniProtKB-SubCell"/>
</dbReference>
<keyword evidence="9" id="KW-0408">Iron</keyword>
<evidence type="ECO:0000256" key="4">
    <source>
        <dbReference type="ARBA" id="ARBA00022617"/>
    </source>
</evidence>
<feature type="transmembrane region" description="Helical" evidence="12">
    <location>
        <begin position="188"/>
        <end position="210"/>
    </location>
</feature>
<evidence type="ECO:0000313" key="14">
    <source>
        <dbReference type="EMBL" id="KAG0019906.1"/>
    </source>
</evidence>
<dbReference type="GO" id="GO:0140575">
    <property type="term" value="F:transmembrane monodehydroascorbate reductase activity"/>
    <property type="evidence" value="ECO:0007669"/>
    <property type="project" value="InterPro"/>
</dbReference>
<comment type="caution">
    <text evidence="14">The sequence shown here is derived from an EMBL/GenBank/DDBJ whole genome shotgun (WGS) entry which is preliminary data.</text>
</comment>
<evidence type="ECO:0000256" key="1">
    <source>
        <dbReference type="ARBA" id="ARBA00001970"/>
    </source>
</evidence>
<keyword evidence="15" id="KW-1185">Reference proteome</keyword>
<dbReference type="Proteomes" id="UP000703661">
    <property type="component" value="Unassembled WGS sequence"/>
</dbReference>
<evidence type="ECO:0000259" key="13">
    <source>
        <dbReference type="PROSITE" id="PS50939"/>
    </source>
</evidence>
<evidence type="ECO:0000256" key="6">
    <source>
        <dbReference type="ARBA" id="ARBA00022723"/>
    </source>
</evidence>
<dbReference type="OrthoDB" id="432881at2759"/>
<evidence type="ECO:0000313" key="15">
    <source>
        <dbReference type="Proteomes" id="UP000703661"/>
    </source>
</evidence>
<keyword evidence="6" id="KW-0479">Metal-binding</keyword>
<proteinExistence type="predicted"/>
<evidence type="ECO:0000256" key="11">
    <source>
        <dbReference type="SAM" id="MobiDB-lite"/>
    </source>
</evidence>
<keyword evidence="3" id="KW-0813">Transport</keyword>
<feature type="transmembrane region" description="Helical" evidence="12">
    <location>
        <begin position="149"/>
        <end position="172"/>
    </location>
</feature>
<evidence type="ECO:0000256" key="2">
    <source>
        <dbReference type="ARBA" id="ARBA00004141"/>
    </source>
</evidence>
<comment type="subcellular location">
    <subcellularLocation>
        <location evidence="2">Membrane</location>
        <topology evidence="2">Multi-pass membrane protein</topology>
    </subcellularLocation>
</comment>
<dbReference type="InterPro" id="IPR036259">
    <property type="entry name" value="MFS_trans_sf"/>
</dbReference>
<evidence type="ECO:0000256" key="12">
    <source>
        <dbReference type="SAM" id="Phobius"/>
    </source>
</evidence>
<dbReference type="GO" id="GO:0046872">
    <property type="term" value="F:metal ion binding"/>
    <property type="evidence" value="ECO:0007669"/>
    <property type="project" value="UniProtKB-KW"/>
</dbReference>
<dbReference type="InterPro" id="IPR006593">
    <property type="entry name" value="Cyt_b561/ferric_Rdtase_TM"/>
</dbReference>
<evidence type="ECO:0000256" key="5">
    <source>
        <dbReference type="ARBA" id="ARBA00022692"/>
    </source>
</evidence>
<feature type="region of interest" description="Disordered" evidence="11">
    <location>
        <begin position="1"/>
        <end position="74"/>
    </location>
</feature>
<feature type="transmembrane region" description="Helical" evidence="12">
    <location>
        <begin position="260"/>
        <end position="278"/>
    </location>
</feature>
<keyword evidence="8 12" id="KW-1133">Transmembrane helix</keyword>
<keyword evidence="7" id="KW-0249">Electron transport</keyword>
<keyword evidence="4" id="KW-0349">Heme</keyword>
<comment type="cofactor">
    <cofactor evidence="1">
        <name>heme b</name>
        <dbReference type="ChEBI" id="CHEBI:60344"/>
    </cofactor>
</comment>
<gene>
    <name evidence="14" type="ORF">BGZ80_005089</name>
</gene>
<feature type="transmembrane region" description="Helical" evidence="12">
    <location>
        <begin position="86"/>
        <end position="110"/>
    </location>
</feature>
<evidence type="ECO:0000256" key="7">
    <source>
        <dbReference type="ARBA" id="ARBA00022982"/>
    </source>
</evidence>
<dbReference type="PANTHER" id="PTHR15422">
    <property type="entry name" value="OS05G0565100 PROTEIN"/>
    <property type="match status" value="1"/>
</dbReference>
<dbReference type="CDD" id="cd08761">
    <property type="entry name" value="Cyt_b561_CYB561D2_like"/>
    <property type="match status" value="1"/>
</dbReference>
<dbReference type="EMBL" id="JAAAID010000253">
    <property type="protein sequence ID" value="KAG0019906.1"/>
    <property type="molecule type" value="Genomic_DNA"/>
</dbReference>
<feature type="domain" description="Cytochrome b561" evidence="13">
    <location>
        <begin position="80"/>
        <end position="282"/>
    </location>
</feature>
<protein>
    <recommendedName>
        <fullName evidence="13">Cytochrome b561 domain-containing protein</fullName>
    </recommendedName>
</protein>
<dbReference type="SUPFAM" id="SSF103473">
    <property type="entry name" value="MFS general substrate transporter"/>
    <property type="match status" value="1"/>
</dbReference>
<evidence type="ECO:0000256" key="9">
    <source>
        <dbReference type="ARBA" id="ARBA00023004"/>
    </source>
</evidence>
<dbReference type="SMART" id="SM00665">
    <property type="entry name" value="B561"/>
    <property type="match status" value="1"/>
</dbReference>
<dbReference type="PROSITE" id="PS50939">
    <property type="entry name" value="CYTOCHROME_B561"/>
    <property type="match status" value="1"/>
</dbReference>
<feature type="transmembrane region" description="Helical" evidence="12">
    <location>
        <begin position="116"/>
        <end position="137"/>
    </location>
</feature>
<evidence type="ECO:0000256" key="3">
    <source>
        <dbReference type="ARBA" id="ARBA00022448"/>
    </source>
</evidence>
<dbReference type="Pfam" id="PF03188">
    <property type="entry name" value="Cytochrom_B561"/>
    <property type="match status" value="1"/>
</dbReference>
<reference evidence="14" key="1">
    <citation type="journal article" date="2020" name="Fungal Divers.">
        <title>Resolving the Mortierellaceae phylogeny through synthesis of multi-gene phylogenetics and phylogenomics.</title>
        <authorList>
            <person name="Vandepol N."/>
            <person name="Liber J."/>
            <person name="Desiro A."/>
            <person name="Na H."/>
            <person name="Kennedy M."/>
            <person name="Barry K."/>
            <person name="Grigoriev I.V."/>
            <person name="Miller A.N."/>
            <person name="O'Donnell K."/>
            <person name="Stajich J.E."/>
            <person name="Bonito G."/>
        </authorList>
    </citation>
    <scope>NUCLEOTIDE SEQUENCE</scope>
    <source>
        <strain evidence="14">NRRL 2769</strain>
    </source>
</reference>
<sequence>MEESQPFLASSPPERVQQQQETHTPEYHAIDIRNKNNNTLDIASDSDSEQEIIGPTTVSSSSSSSSSNTPSYYTPKNRILRRRIQMSLSVISQLGVLSFFGTLASVIFKAPWAYPYSWHPICMGLYGFVATEAILILQPIERASDRKTAATIHGYLQSLALIFSLIGFVAIYENKELKQKQHFHTNHAFFGCTAVFIFFFQVLFGVVIAYLPRRIFNWIGYARVVRIHRVAGYISIASLWATLWLGTLTNWMKRNFDHEWIFALALGMIAVGLVGQITPSRLYLSSKRVPTNSHLS</sequence>
<feature type="transmembrane region" description="Helical" evidence="12">
    <location>
        <begin position="230"/>
        <end position="248"/>
    </location>
</feature>
<keyword evidence="5 12" id="KW-0812">Transmembrane</keyword>
<dbReference type="PANTHER" id="PTHR15422:SF45">
    <property type="entry name" value="CYTOCHROME B561 DOMAIN-CONTAINING PROTEIN"/>
    <property type="match status" value="1"/>
</dbReference>
<dbReference type="InterPro" id="IPR045150">
    <property type="entry name" value="CYB561D1/2"/>
</dbReference>
<name>A0A9P6MZP7_9FUNG</name>
<organism evidence="14 15">
    <name type="scientific">Entomortierella chlamydospora</name>
    <dbReference type="NCBI Taxonomy" id="101097"/>
    <lineage>
        <taxon>Eukaryota</taxon>
        <taxon>Fungi</taxon>
        <taxon>Fungi incertae sedis</taxon>
        <taxon>Mucoromycota</taxon>
        <taxon>Mortierellomycotina</taxon>
        <taxon>Mortierellomycetes</taxon>
        <taxon>Mortierellales</taxon>
        <taxon>Mortierellaceae</taxon>
        <taxon>Entomortierella</taxon>
    </lineage>
</organism>
<dbReference type="Gene3D" id="1.20.120.1770">
    <property type="match status" value="1"/>
</dbReference>
<dbReference type="AlphaFoldDB" id="A0A9P6MZP7"/>
<keyword evidence="10 12" id="KW-0472">Membrane</keyword>
<accession>A0A9P6MZP7</accession>
<feature type="compositionally biased region" description="Basic and acidic residues" evidence="11">
    <location>
        <begin position="23"/>
        <end position="34"/>
    </location>
</feature>